<evidence type="ECO:0000313" key="16">
    <source>
        <dbReference type="Proteomes" id="UP000677054"/>
    </source>
</evidence>
<evidence type="ECO:0000256" key="8">
    <source>
        <dbReference type="ARBA" id="ARBA00023186"/>
    </source>
</evidence>
<reference evidence="15" key="1">
    <citation type="submission" date="2020-11" db="EMBL/GenBank/DDBJ databases">
        <authorList>
            <person name="Tran Van P."/>
        </authorList>
    </citation>
    <scope>NUCLEOTIDE SEQUENCE</scope>
</reference>
<evidence type="ECO:0000256" key="1">
    <source>
        <dbReference type="ARBA" id="ARBA00004319"/>
    </source>
</evidence>
<evidence type="ECO:0000259" key="14">
    <source>
        <dbReference type="PROSITE" id="PS50222"/>
    </source>
</evidence>
<evidence type="ECO:0000256" key="3">
    <source>
        <dbReference type="ARBA" id="ARBA00022729"/>
    </source>
</evidence>
<dbReference type="FunFam" id="1.10.238.10:FF:000104">
    <property type="entry name" value="calumenin isoform X1"/>
    <property type="match status" value="1"/>
</dbReference>
<dbReference type="PANTHER" id="PTHR10827:SF95">
    <property type="entry name" value="LD34388P"/>
    <property type="match status" value="1"/>
</dbReference>
<dbReference type="EMBL" id="CAJPEV010000392">
    <property type="protein sequence ID" value="CAG0884797.1"/>
    <property type="molecule type" value="Genomic_DNA"/>
</dbReference>
<evidence type="ECO:0000256" key="6">
    <source>
        <dbReference type="ARBA" id="ARBA00022837"/>
    </source>
</evidence>
<comment type="subcellular location">
    <subcellularLocation>
        <location evidence="1">Endoplasmic reticulum lumen</location>
    </subcellularLocation>
</comment>
<keyword evidence="5" id="KW-0256">Endoplasmic reticulum</keyword>
<dbReference type="SUPFAM" id="SSF47473">
    <property type="entry name" value="EF-hand"/>
    <property type="match status" value="2"/>
</dbReference>
<evidence type="ECO:0000256" key="13">
    <source>
        <dbReference type="SAM" id="SignalP"/>
    </source>
</evidence>
<accession>A0A7R8X9W4</accession>
<feature type="domain" description="EF-hand" evidence="14">
    <location>
        <begin position="273"/>
        <end position="308"/>
    </location>
</feature>
<evidence type="ECO:0000256" key="4">
    <source>
        <dbReference type="ARBA" id="ARBA00022737"/>
    </source>
</evidence>
<dbReference type="PANTHER" id="PTHR10827">
    <property type="entry name" value="RETICULOCALBIN"/>
    <property type="match status" value="1"/>
</dbReference>
<dbReference type="Pfam" id="PF13499">
    <property type="entry name" value="EF-hand_7"/>
    <property type="match status" value="2"/>
</dbReference>
<evidence type="ECO:0000256" key="2">
    <source>
        <dbReference type="ARBA" id="ARBA00022723"/>
    </source>
</evidence>
<dbReference type="Proteomes" id="UP000677054">
    <property type="component" value="Unassembled WGS sequence"/>
</dbReference>
<keyword evidence="3 13" id="KW-0732">Signal</keyword>
<dbReference type="InterPro" id="IPR002048">
    <property type="entry name" value="EF_hand_dom"/>
</dbReference>
<evidence type="ECO:0000256" key="11">
    <source>
        <dbReference type="ARBA" id="ARBA00072696"/>
    </source>
</evidence>
<dbReference type="EMBL" id="LR899909">
    <property type="protein sequence ID" value="CAD7243239.1"/>
    <property type="molecule type" value="Genomic_DNA"/>
</dbReference>
<dbReference type="AlphaFoldDB" id="A0A7R8X9W4"/>
<feature type="chain" id="PRO_5036209161" description="Reticulocalbin-3" evidence="13">
    <location>
        <begin position="19"/>
        <end position="327"/>
    </location>
</feature>
<keyword evidence="2" id="KW-0479">Metal-binding</keyword>
<protein>
    <recommendedName>
        <fullName evidence="11">Reticulocalbin-3</fullName>
    </recommendedName>
</protein>
<comment type="subunit">
    <text evidence="10">Interacts with PCSK6 (immature form including the propeptide); probably involved in the maturation and the secretion of PCSK6.</text>
</comment>
<dbReference type="GO" id="GO:0015031">
    <property type="term" value="P:protein transport"/>
    <property type="evidence" value="ECO:0007669"/>
    <property type="project" value="UniProtKB-ARBA"/>
</dbReference>
<organism evidence="15">
    <name type="scientific">Darwinula stevensoni</name>
    <dbReference type="NCBI Taxonomy" id="69355"/>
    <lineage>
        <taxon>Eukaryota</taxon>
        <taxon>Metazoa</taxon>
        <taxon>Ecdysozoa</taxon>
        <taxon>Arthropoda</taxon>
        <taxon>Crustacea</taxon>
        <taxon>Oligostraca</taxon>
        <taxon>Ostracoda</taxon>
        <taxon>Podocopa</taxon>
        <taxon>Podocopida</taxon>
        <taxon>Darwinulocopina</taxon>
        <taxon>Darwinuloidea</taxon>
        <taxon>Darwinulidae</taxon>
        <taxon>Darwinula</taxon>
    </lineage>
</organism>
<feature type="signal peptide" evidence="13">
    <location>
        <begin position="1"/>
        <end position="18"/>
    </location>
</feature>
<feature type="domain" description="EF-hand" evidence="14">
    <location>
        <begin position="115"/>
        <end position="150"/>
    </location>
</feature>
<keyword evidence="16" id="KW-1185">Reference proteome</keyword>
<dbReference type="OrthoDB" id="293868at2759"/>
<dbReference type="SMART" id="SM00054">
    <property type="entry name" value="EFh"/>
    <property type="match status" value="6"/>
</dbReference>
<keyword evidence="8" id="KW-0143">Chaperone</keyword>
<feature type="region of interest" description="Disordered" evidence="12">
    <location>
        <begin position="24"/>
        <end position="45"/>
    </location>
</feature>
<name>A0A7R8X9W4_9CRUS</name>
<feature type="domain" description="EF-hand" evidence="14">
    <location>
        <begin position="79"/>
        <end position="114"/>
    </location>
</feature>
<feature type="domain" description="EF-hand" evidence="14">
    <location>
        <begin position="247"/>
        <end position="272"/>
    </location>
</feature>
<evidence type="ECO:0000313" key="15">
    <source>
        <dbReference type="EMBL" id="CAD7243239.1"/>
    </source>
</evidence>
<gene>
    <name evidence="15" type="ORF">DSTB1V02_LOCUS3169</name>
</gene>
<dbReference type="PROSITE" id="PS00018">
    <property type="entry name" value="EF_HAND_1"/>
    <property type="match status" value="5"/>
</dbReference>
<feature type="compositionally biased region" description="Basic and acidic residues" evidence="12">
    <location>
        <begin position="27"/>
        <end position="45"/>
    </location>
</feature>
<dbReference type="InterPro" id="IPR011992">
    <property type="entry name" value="EF-hand-dom_pair"/>
</dbReference>
<evidence type="ECO:0000256" key="12">
    <source>
        <dbReference type="SAM" id="MobiDB-lite"/>
    </source>
</evidence>
<evidence type="ECO:0000256" key="10">
    <source>
        <dbReference type="ARBA" id="ARBA00063143"/>
    </source>
</evidence>
<evidence type="ECO:0000256" key="5">
    <source>
        <dbReference type="ARBA" id="ARBA00022824"/>
    </source>
</evidence>
<keyword evidence="7" id="KW-0325">Glycoprotein</keyword>
<evidence type="ECO:0000256" key="9">
    <source>
        <dbReference type="ARBA" id="ARBA00056975"/>
    </source>
</evidence>
<evidence type="ECO:0000256" key="7">
    <source>
        <dbReference type="ARBA" id="ARBA00023180"/>
    </source>
</evidence>
<keyword evidence="6" id="KW-0106">Calcium</keyword>
<comment type="function">
    <text evidence="9">Probable molecular chaperone assisting protein biosynthesis and transport in the endoplasmic reticulum. Required for the proper biosynthesis and transport of pulmonary surfactant-associated protein A/SP-A, pulmonary surfactant-associated protein D/SP-D and the lipid transporter ABCA3. By regulating both the proper expression and the degradation through the endoplasmic reticulum-associated protein degradation pathway of these proteins plays a crucial role in pulmonary surfactant homeostasis. Has an anti-fibrotic activity by negatively regulating the secretion of type I and type III collagens. This calcium-binding protein also transiently associates with immature PCSK6 and regulates its secretion.</text>
</comment>
<sequence length="327" mass="38116">MSIYCVAVFLCLLSSTWGFATHHEHRHSGQKERDSDGAYSPRDHLHYDEHGEHRADFDHEAILGSVKEAEAFHQLPLEEAKKRLRDLAEKMDKNHDGYVDKTEMKQWILRSFKLLSQEESEDRFLEMDIDRDGRVSWKEALADIQQDARGGEMPDDFDSDDEEWVREDRLIFEAADENRDGYLTRDEFLGFSHPEEVAKMESVLVRHSLDEKDSNADGKINFQEFVGPDARDQSQEWLITEKDRFDKDYDRNGDGFLDEKEIAGWLIPDNNEMADDEVVHLFSHADDDQDDLLSYDEILEHHDVFVGSEATDFGDHLTRLDKFSDEL</sequence>
<dbReference type="GO" id="GO:0005509">
    <property type="term" value="F:calcium ion binding"/>
    <property type="evidence" value="ECO:0007669"/>
    <property type="project" value="InterPro"/>
</dbReference>
<dbReference type="PROSITE" id="PS50222">
    <property type="entry name" value="EF_HAND_2"/>
    <property type="match status" value="5"/>
</dbReference>
<proteinExistence type="predicted"/>
<dbReference type="GO" id="GO:0005788">
    <property type="term" value="C:endoplasmic reticulum lumen"/>
    <property type="evidence" value="ECO:0007669"/>
    <property type="project" value="UniProtKB-SubCell"/>
</dbReference>
<keyword evidence="4" id="KW-0677">Repeat</keyword>
<dbReference type="InterPro" id="IPR018247">
    <property type="entry name" value="EF_Hand_1_Ca_BS"/>
</dbReference>
<feature type="domain" description="EF-hand" evidence="14">
    <location>
        <begin position="171"/>
        <end position="198"/>
    </location>
</feature>
<dbReference type="Gene3D" id="1.10.238.10">
    <property type="entry name" value="EF-hand"/>
    <property type="match status" value="3"/>
</dbReference>